<feature type="signal peptide" evidence="8">
    <location>
        <begin position="1"/>
        <end position="22"/>
    </location>
</feature>
<dbReference type="InterPro" id="IPR035422">
    <property type="entry name" value="AlgF"/>
</dbReference>
<proteinExistence type="inferred from homology"/>
<evidence type="ECO:0000256" key="4">
    <source>
        <dbReference type="ARBA" id="ARBA00013964"/>
    </source>
</evidence>
<keyword evidence="7" id="KW-0016">Alginate biosynthesis</keyword>
<gene>
    <name evidence="9" type="ORF">H2O73_18580</name>
</gene>
<evidence type="ECO:0000256" key="1">
    <source>
        <dbReference type="ARBA" id="ARBA00004418"/>
    </source>
</evidence>
<evidence type="ECO:0000256" key="8">
    <source>
        <dbReference type="SAM" id="SignalP"/>
    </source>
</evidence>
<feature type="chain" id="PRO_5031254322" description="Alginate biosynthesis protein AlgF" evidence="8">
    <location>
        <begin position="23"/>
        <end position="206"/>
    </location>
</feature>
<dbReference type="Pfam" id="PF11182">
    <property type="entry name" value="AlgF"/>
    <property type="match status" value="1"/>
</dbReference>
<keyword evidence="9" id="KW-0808">Transferase</keyword>
<comment type="subcellular location">
    <subcellularLocation>
        <location evidence="1">Periplasm</location>
    </subcellularLocation>
</comment>
<reference evidence="9 10" key="1">
    <citation type="submission" date="2020-07" db="EMBL/GenBank/DDBJ databases">
        <title>Vibrio marinisediminis sp. nov., isolated from marine sediment.</title>
        <authorList>
            <person name="Ji X."/>
        </authorList>
    </citation>
    <scope>NUCLEOTIDE SEQUENCE [LARGE SCALE GENOMIC DNA]</scope>
    <source>
        <strain evidence="9 10">404</strain>
    </source>
</reference>
<comment type="pathway">
    <text evidence="2">Glycan biosynthesis; alginate biosynthesis.</text>
</comment>
<keyword evidence="6" id="KW-0574">Periplasm</keyword>
<dbReference type="GO" id="GO:0042121">
    <property type="term" value="P:alginic acid biosynthetic process"/>
    <property type="evidence" value="ECO:0007669"/>
    <property type="project" value="UniProtKB-UniPathway"/>
</dbReference>
<dbReference type="RefSeq" id="WP_182110418.1">
    <property type="nucleotide sequence ID" value="NZ_JACFYF010000019.1"/>
</dbReference>
<keyword evidence="10" id="KW-1185">Reference proteome</keyword>
<evidence type="ECO:0000313" key="9">
    <source>
        <dbReference type="EMBL" id="MBA5764365.1"/>
    </source>
</evidence>
<evidence type="ECO:0000313" key="10">
    <source>
        <dbReference type="Proteomes" id="UP000571701"/>
    </source>
</evidence>
<organism evidence="9 10">
    <name type="scientific">Vibrio marinisediminis</name>
    <dbReference type="NCBI Taxonomy" id="2758441"/>
    <lineage>
        <taxon>Bacteria</taxon>
        <taxon>Pseudomonadati</taxon>
        <taxon>Pseudomonadota</taxon>
        <taxon>Gammaproteobacteria</taxon>
        <taxon>Vibrionales</taxon>
        <taxon>Vibrionaceae</taxon>
        <taxon>Vibrio</taxon>
    </lineage>
</organism>
<evidence type="ECO:0000256" key="5">
    <source>
        <dbReference type="ARBA" id="ARBA00022729"/>
    </source>
</evidence>
<evidence type="ECO:0000256" key="6">
    <source>
        <dbReference type="ARBA" id="ARBA00022764"/>
    </source>
</evidence>
<comment type="similarity">
    <text evidence="3">Belongs to the AlgF family.</text>
</comment>
<evidence type="ECO:0000256" key="2">
    <source>
        <dbReference type="ARBA" id="ARBA00005182"/>
    </source>
</evidence>
<comment type="caution">
    <text evidence="9">The sequence shown here is derived from an EMBL/GenBank/DDBJ whole genome shotgun (WGS) entry which is preliminary data.</text>
</comment>
<accession>A0A7W2IV99</accession>
<keyword evidence="5 8" id="KW-0732">Signal</keyword>
<evidence type="ECO:0000256" key="7">
    <source>
        <dbReference type="ARBA" id="ARBA00022841"/>
    </source>
</evidence>
<dbReference type="GO" id="GO:0042597">
    <property type="term" value="C:periplasmic space"/>
    <property type="evidence" value="ECO:0007669"/>
    <property type="project" value="UniProtKB-SubCell"/>
</dbReference>
<dbReference type="GO" id="GO:0016740">
    <property type="term" value="F:transferase activity"/>
    <property type="evidence" value="ECO:0007669"/>
    <property type="project" value="UniProtKB-KW"/>
</dbReference>
<dbReference type="Proteomes" id="UP000571701">
    <property type="component" value="Unassembled WGS sequence"/>
</dbReference>
<dbReference type="EMBL" id="JACFYF010000019">
    <property type="protein sequence ID" value="MBA5764365.1"/>
    <property type="molecule type" value="Genomic_DNA"/>
</dbReference>
<dbReference type="AlphaFoldDB" id="A0A7W2IV99"/>
<evidence type="ECO:0000256" key="3">
    <source>
        <dbReference type="ARBA" id="ARBA00010033"/>
    </source>
</evidence>
<protein>
    <recommendedName>
        <fullName evidence="4">Alginate biosynthesis protein AlgF</fullName>
    </recommendedName>
</protein>
<name>A0A7W2IV99_9VIBR</name>
<sequence>MNFVKNALICLSSMLLAFATNANDEALYDKKPSKDSSFVRLINIENHTRTMHADGIKVFTSNPREITNYVPIDSGTYNFSVGGNSINVTIPNKTKLSFFVVGNDLKYIVQDRNADNRSAKISLFNLSETPLTLGAGKSNKTVLEKVETNSFKSRSVNPMKIAFNVNTDKNILLPTPQLILKRGINSEVIIYDGLMGKELIIAESEW</sequence>
<dbReference type="UniPathway" id="UPA00286"/>